<dbReference type="Proteomes" id="UP000184749">
    <property type="component" value="Plasmid pRgalIE4872d"/>
</dbReference>
<accession>A0A1L5NXC7</accession>
<feature type="region of interest" description="Disordered" evidence="1">
    <location>
        <begin position="1"/>
        <end position="47"/>
    </location>
</feature>
<sequence>MPGKDGTLGDVPQTDHAPLPSKLHRSHSGRSHQALVQPSGAAGRPIQKNRYARHVMLAMTSLGEI</sequence>
<geneLocation type="plasmid" evidence="3">
    <name>prgalie4872d</name>
</geneLocation>
<proteinExistence type="predicted"/>
<evidence type="ECO:0000313" key="3">
    <source>
        <dbReference type="Proteomes" id="UP000184749"/>
    </source>
</evidence>
<name>A0A1L5NXC7_9HYPH</name>
<keyword evidence="2" id="KW-0614">Plasmid</keyword>
<organism evidence="2 3">
    <name type="scientific">Rhizobium gallicum</name>
    <dbReference type="NCBI Taxonomy" id="56730"/>
    <lineage>
        <taxon>Bacteria</taxon>
        <taxon>Pseudomonadati</taxon>
        <taxon>Pseudomonadota</taxon>
        <taxon>Alphaproteobacteria</taxon>
        <taxon>Hyphomicrobiales</taxon>
        <taxon>Rhizobiaceae</taxon>
        <taxon>Rhizobium/Agrobacterium group</taxon>
        <taxon>Rhizobium</taxon>
    </lineage>
</organism>
<dbReference type="EMBL" id="CP017105">
    <property type="protein sequence ID" value="APO72516.1"/>
    <property type="molecule type" value="Genomic_DNA"/>
</dbReference>
<evidence type="ECO:0000256" key="1">
    <source>
        <dbReference type="SAM" id="MobiDB-lite"/>
    </source>
</evidence>
<evidence type="ECO:0000313" key="2">
    <source>
        <dbReference type="EMBL" id="APO72516.1"/>
    </source>
</evidence>
<gene>
    <name evidence="2" type="ORF">IE4872_PD02000</name>
</gene>
<protein>
    <submittedName>
        <fullName evidence="2">Uncharacterized protein</fullName>
    </submittedName>
</protein>
<reference evidence="2 3" key="1">
    <citation type="submission" date="2016-09" db="EMBL/GenBank/DDBJ databases">
        <title>The complete genome sequences of Rhizobium gallicum, symbiovars gallicum and phaseoli, symbionts associated to common bean (Phaseolus vulgaris).</title>
        <authorList>
            <person name="Bustos P."/>
            <person name="Santamaria R.I."/>
            <person name="Perez-Carrascal O.M."/>
            <person name="Juarez S."/>
            <person name="Lozano L."/>
            <person name="Martinez-Flores I."/>
            <person name="Martinez-Romero E."/>
            <person name="Cevallos M."/>
            <person name="Romero D."/>
            <person name="Davila G."/>
            <person name="Gonzalez V."/>
        </authorList>
    </citation>
    <scope>NUCLEOTIDE SEQUENCE [LARGE SCALE GENOMIC DNA]</scope>
    <source>
        <strain evidence="2 3">IE4872</strain>
        <plasmid evidence="3">prgalie4872d</plasmid>
    </source>
</reference>
<dbReference type="AlphaFoldDB" id="A0A1L5NXC7"/>